<name>A0A9Q9DRE5_CURCL</name>
<reference evidence="1" key="1">
    <citation type="submission" date="2021-12" db="EMBL/GenBank/DDBJ databases">
        <title>Curvularia clavata genome.</title>
        <authorList>
            <person name="Cao Y."/>
        </authorList>
    </citation>
    <scope>NUCLEOTIDE SEQUENCE</scope>
    <source>
        <strain evidence="1">Yc1106</strain>
    </source>
</reference>
<dbReference type="EMBL" id="CP089275">
    <property type="protein sequence ID" value="USP75654.1"/>
    <property type="molecule type" value="Genomic_DNA"/>
</dbReference>
<dbReference type="SUPFAM" id="SSF63829">
    <property type="entry name" value="Calcium-dependent phosphotriesterase"/>
    <property type="match status" value="1"/>
</dbReference>
<dbReference type="Proteomes" id="UP001056012">
    <property type="component" value="Chromosome 2"/>
</dbReference>
<protein>
    <submittedName>
        <fullName evidence="1">Serum paraoxonase arylesterase</fullName>
    </submittedName>
</protein>
<organism evidence="1 2">
    <name type="scientific">Curvularia clavata</name>
    <dbReference type="NCBI Taxonomy" id="95742"/>
    <lineage>
        <taxon>Eukaryota</taxon>
        <taxon>Fungi</taxon>
        <taxon>Dikarya</taxon>
        <taxon>Ascomycota</taxon>
        <taxon>Pezizomycotina</taxon>
        <taxon>Dothideomycetes</taxon>
        <taxon>Pleosporomycetidae</taxon>
        <taxon>Pleosporales</taxon>
        <taxon>Pleosporineae</taxon>
        <taxon>Pleosporaceae</taxon>
        <taxon>Curvularia</taxon>
    </lineage>
</organism>
<evidence type="ECO:0000313" key="2">
    <source>
        <dbReference type="Proteomes" id="UP001056012"/>
    </source>
</evidence>
<dbReference type="InterPro" id="IPR051288">
    <property type="entry name" value="Serum_paraoxonase/arylesterase"/>
</dbReference>
<keyword evidence="2" id="KW-1185">Reference proteome</keyword>
<gene>
    <name evidence="1" type="ORF">yc1106_02928</name>
</gene>
<dbReference type="PANTHER" id="PTHR11799">
    <property type="entry name" value="PARAOXONASE"/>
    <property type="match status" value="1"/>
</dbReference>
<dbReference type="InterPro" id="IPR011042">
    <property type="entry name" value="6-blade_b-propeller_TolB-like"/>
</dbReference>
<dbReference type="AlphaFoldDB" id="A0A9Q9DRE5"/>
<dbReference type="OrthoDB" id="5307922at2759"/>
<proteinExistence type="predicted"/>
<evidence type="ECO:0000313" key="1">
    <source>
        <dbReference type="EMBL" id="USP75654.1"/>
    </source>
</evidence>
<dbReference type="Gene3D" id="2.120.10.30">
    <property type="entry name" value="TolB, C-terminal domain"/>
    <property type="match status" value="1"/>
</dbReference>
<accession>A0A9Q9DRE5</accession>
<sequence length="445" mass="49179">MAGITKAIFFALVVAYSASFYQLFVKDLLTITFGVGRVMQSIDEFPFDCRRIEHPRLEACEDIWLDNEGRTLYAACAGTQGRLAWNQAMGQVNVTGRRPGGSEFIALDIGNPGADGLFNFRAIKPTGNYRGATGNKELDLLGFDAHVLDDSTIQFYFINQRPPVGPSNEIIDATKTGDNSTVEIFEMRRGQDTMRHVRTIFSSEIWTPNRIAALGDGSGAFLLTNDHSKKVGSTRQLDYFLGGGNVAYCSGSGDCHAAYWGNEMDETLLSRRTPNPLHQHPYVQPLLSLLPRPKLKFPNGLTRGFDGLYYVPSAIDGQVRVFALQPSNHTLRLLDTIHVGMPVDNISPDANGDLYAAAFPNLVQAGKGFADPYNEISPVTIWRIRKTVDERDGVVRSVDYRVEKVLEDRDSKVLSGSTTVRHDAKTGRLFVSAAVHPFLVVCEPR</sequence>
<dbReference type="VEuPathDB" id="FungiDB:yc1106_02928"/>
<dbReference type="PANTHER" id="PTHR11799:SF20">
    <property type="entry name" value="SMP-30_GLUCONOLACTONASE_LRE-LIKE REGION DOMAIN-CONTAINING PROTEIN"/>
    <property type="match status" value="1"/>
</dbReference>